<dbReference type="GO" id="GO:0022857">
    <property type="term" value="F:transmembrane transporter activity"/>
    <property type="evidence" value="ECO:0007669"/>
    <property type="project" value="InterPro"/>
</dbReference>
<keyword evidence="4 6" id="KW-0472">Membrane</keyword>
<feature type="transmembrane region" description="Helical" evidence="6">
    <location>
        <begin position="433"/>
        <end position="455"/>
    </location>
</feature>
<dbReference type="CDD" id="cd17321">
    <property type="entry name" value="MFS_MMR_MDR_like"/>
    <property type="match status" value="1"/>
</dbReference>
<name>A0A3A9YJ62_9ACTN</name>
<evidence type="ECO:0000313" key="9">
    <source>
        <dbReference type="Proteomes" id="UP000272474"/>
    </source>
</evidence>
<evidence type="ECO:0000256" key="6">
    <source>
        <dbReference type="SAM" id="Phobius"/>
    </source>
</evidence>
<dbReference type="PANTHER" id="PTHR42718">
    <property type="entry name" value="MAJOR FACILITATOR SUPERFAMILY MULTIDRUG TRANSPORTER MFSC"/>
    <property type="match status" value="1"/>
</dbReference>
<dbReference type="InterPro" id="IPR011701">
    <property type="entry name" value="MFS"/>
</dbReference>
<feature type="transmembrane region" description="Helical" evidence="6">
    <location>
        <begin position="92"/>
        <end position="113"/>
    </location>
</feature>
<dbReference type="OrthoDB" id="783189at2"/>
<evidence type="ECO:0000256" key="2">
    <source>
        <dbReference type="ARBA" id="ARBA00022692"/>
    </source>
</evidence>
<comment type="caution">
    <text evidence="8">The sequence shown here is derived from an EMBL/GenBank/DDBJ whole genome shotgun (WGS) entry which is preliminary data.</text>
</comment>
<feature type="transmembrane region" description="Helical" evidence="6">
    <location>
        <begin position="67"/>
        <end position="86"/>
    </location>
</feature>
<gene>
    <name evidence="8" type="ORF">D7294_29695</name>
</gene>
<feature type="transmembrane region" description="Helical" evidence="6">
    <location>
        <begin position="38"/>
        <end position="55"/>
    </location>
</feature>
<feature type="transmembrane region" description="Helical" evidence="6">
    <location>
        <begin position="160"/>
        <end position="181"/>
    </location>
</feature>
<dbReference type="EMBL" id="RBAL01000031">
    <property type="protein sequence ID" value="RKN36801.1"/>
    <property type="molecule type" value="Genomic_DNA"/>
</dbReference>
<feature type="transmembrane region" description="Helical" evidence="6">
    <location>
        <begin position="193"/>
        <end position="214"/>
    </location>
</feature>
<dbReference type="InterPro" id="IPR020846">
    <property type="entry name" value="MFS_dom"/>
</dbReference>
<feature type="transmembrane region" description="Helical" evidence="6">
    <location>
        <begin position="333"/>
        <end position="353"/>
    </location>
</feature>
<evidence type="ECO:0000259" key="7">
    <source>
        <dbReference type="PROSITE" id="PS50850"/>
    </source>
</evidence>
<evidence type="ECO:0000313" key="8">
    <source>
        <dbReference type="EMBL" id="RKN36801.1"/>
    </source>
</evidence>
<feature type="transmembrane region" description="Helical" evidence="6">
    <location>
        <begin position="399"/>
        <end position="421"/>
    </location>
</feature>
<proteinExistence type="predicted"/>
<evidence type="ECO:0000256" key="1">
    <source>
        <dbReference type="ARBA" id="ARBA00004651"/>
    </source>
</evidence>
<dbReference type="SUPFAM" id="SSF103473">
    <property type="entry name" value="MFS general substrate transporter"/>
    <property type="match status" value="1"/>
</dbReference>
<dbReference type="InterPro" id="IPR036259">
    <property type="entry name" value="MFS_trans_sf"/>
</dbReference>
<feature type="transmembrane region" description="Helical" evidence="6">
    <location>
        <begin position="125"/>
        <end position="148"/>
    </location>
</feature>
<dbReference type="PRINTS" id="PR01036">
    <property type="entry name" value="TCRTETB"/>
</dbReference>
<feature type="transmembrane region" description="Helical" evidence="6">
    <location>
        <begin position="220"/>
        <end position="241"/>
    </location>
</feature>
<feature type="transmembrane region" description="Helical" evidence="6">
    <location>
        <begin position="267"/>
        <end position="289"/>
    </location>
</feature>
<feature type="domain" description="Major facilitator superfamily (MFS) profile" evidence="7">
    <location>
        <begin position="1"/>
        <end position="460"/>
    </location>
</feature>
<evidence type="ECO:0000256" key="3">
    <source>
        <dbReference type="ARBA" id="ARBA00022989"/>
    </source>
</evidence>
<organism evidence="8 9">
    <name type="scientific">Streptomyces hoynatensis</name>
    <dbReference type="NCBI Taxonomy" id="1141874"/>
    <lineage>
        <taxon>Bacteria</taxon>
        <taxon>Bacillati</taxon>
        <taxon>Actinomycetota</taxon>
        <taxon>Actinomycetes</taxon>
        <taxon>Kitasatosporales</taxon>
        <taxon>Streptomycetaceae</taxon>
        <taxon>Streptomyces</taxon>
    </lineage>
</organism>
<accession>A0A3A9YJ62</accession>
<sequence>MLAIVLIGQFMALLDVFIVNVAAPTVQADLGATGGQLQLVISGYTISYAVLLITGARLGGRYGPGRLFLAGLALFTAASLACGLATSTGQLIAFRFIQGAGSATMLPQVLSLIQRTFSGSARQRALALFGGVLAVGAAAGQIVGGVLINADLFGWDWRPVFLVNLPIGLLLLAFGSRALPLQRPAGAERSRSLDFPGLSLLTAAVVLFTVPLVLGQEEDWPAWCFVSLAASALFVALFAVFETRLAGRGGSPLISPRVLRSPGMPTAAVRVFLSMAINAGILFAFSLHIQGPKAAEGLDYGALSAGLSFLPTAITFGSISLSWRFLPPRSHAALAPLGFAISAVAMLSLGLLLRDADGLTPAILLLFGVNGLGLGLAYSPTLARSLASVKPEYAGDASGLTAMMTQLGMLVGIATFGTLFLNRAEGALSTAQGIETTLFALAATAAVGALTGAAARVKTR</sequence>
<dbReference type="Gene3D" id="1.20.1720.10">
    <property type="entry name" value="Multidrug resistance protein D"/>
    <property type="match status" value="1"/>
</dbReference>
<keyword evidence="9" id="KW-1185">Reference proteome</keyword>
<keyword evidence="3 6" id="KW-1133">Transmembrane helix</keyword>
<feature type="transmembrane region" description="Helical" evidence="6">
    <location>
        <begin position="301"/>
        <end position="321"/>
    </location>
</feature>
<keyword evidence="2 6" id="KW-0812">Transmembrane</keyword>
<keyword evidence="5" id="KW-0046">Antibiotic resistance</keyword>
<dbReference type="GO" id="GO:0046677">
    <property type="term" value="P:response to antibiotic"/>
    <property type="evidence" value="ECO:0007669"/>
    <property type="project" value="UniProtKB-KW"/>
</dbReference>
<evidence type="ECO:0000256" key="4">
    <source>
        <dbReference type="ARBA" id="ARBA00023136"/>
    </source>
</evidence>
<comment type="subcellular location">
    <subcellularLocation>
        <location evidence="1">Cell membrane</location>
        <topology evidence="1">Multi-pass membrane protein</topology>
    </subcellularLocation>
</comment>
<protein>
    <submittedName>
        <fullName evidence="8">MFS transporter</fullName>
    </submittedName>
</protein>
<dbReference type="PROSITE" id="PS50850">
    <property type="entry name" value="MFS"/>
    <property type="match status" value="1"/>
</dbReference>
<reference evidence="8 9" key="1">
    <citation type="journal article" date="2014" name="Int. J. Syst. Evol. Microbiol.">
        <title>Streptomyces hoynatensis sp. nov., isolated from deep marine sediment.</title>
        <authorList>
            <person name="Veyisoglu A."/>
            <person name="Sahin N."/>
        </authorList>
    </citation>
    <scope>NUCLEOTIDE SEQUENCE [LARGE SCALE GENOMIC DNA]</scope>
    <source>
        <strain evidence="8 9">KCTC 29097</strain>
    </source>
</reference>
<dbReference type="GO" id="GO:0005886">
    <property type="term" value="C:plasma membrane"/>
    <property type="evidence" value="ECO:0007669"/>
    <property type="project" value="UniProtKB-SubCell"/>
</dbReference>
<feature type="transmembrane region" description="Helical" evidence="6">
    <location>
        <begin position="359"/>
        <end position="378"/>
    </location>
</feature>
<dbReference type="Pfam" id="PF07690">
    <property type="entry name" value="MFS_1"/>
    <property type="match status" value="1"/>
</dbReference>
<dbReference type="Proteomes" id="UP000272474">
    <property type="component" value="Unassembled WGS sequence"/>
</dbReference>
<dbReference type="PANTHER" id="PTHR42718:SF39">
    <property type="entry name" value="ACTINORHODIN TRANSPORTER-RELATED"/>
    <property type="match status" value="1"/>
</dbReference>
<evidence type="ECO:0000256" key="5">
    <source>
        <dbReference type="ARBA" id="ARBA00023251"/>
    </source>
</evidence>
<dbReference type="AlphaFoldDB" id="A0A3A9YJ62"/>